<dbReference type="OrthoDB" id="9805883at2"/>
<dbReference type="PROSITE" id="PS01162">
    <property type="entry name" value="QOR_ZETA_CRYSTAL"/>
    <property type="match status" value="1"/>
</dbReference>
<gene>
    <name evidence="4" type="ORF">GH815_06410</name>
</gene>
<evidence type="ECO:0000256" key="2">
    <source>
        <dbReference type="ARBA" id="ARBA00023002"/>
    </source>
</evidence>
<dbReference type="AlphaFoldDB" id="A0A844BDC1"/>
<evidence type="ECO:0000313" key="5">
    <source>
        <dbReference type="Proteomes" id="UP000466730"/>
    </source>
</evidence>
<dbReference type="GO" id="GO:0035925">
    <property type="term" value="F:mRNA 3'-UTR AU-rich region binding"/>
    <property type="evidence" value="ECO:0007669"/>
    <property type="project" value="TreeGrafter"/>
</dbReference>
<dbReference type="GO" id="GO:0008270">
    <property type="term" value="F:zinc ion binding"/>
    <property type="evidence" value="ECO:0007669"/>
    <property type="project" value="InterPro"/>
</dbReference>
<name>A0A844BDC1_9RHOB</name>
<dbReference type="SMART" id="SM00829">
    <property type="entry name" value="PKS_ER"/>
    <property type="match status" value="1"/>
</dbReference>
<protein>
    <submittedName>
        <fullName evidence="4">NADPH:quinone reductase</fullName>
        <ecNumber evidence="4">1.6.5.5</ecNumber>
    </submittedName>
</protein>
<dbReference type="EC" id="1.6.5.5" evidence="4"/>
<organism evidence="4 5">
    <name type="scientific">Rhodovulum strictum</name>
    <dbReference type="NCBI Taxonomy" id="58314"/>
    <lineage>
        <taxon>Bacteria</taxon>
        <taxon>Pseudomonadati</taxon>
        <taxon>Pseudomonadota</taxon>
        <taxon>Alphaproteobacteria</taxon>
        <taxon>Rhodobacterales</taxon>
        <taxon>Paracoccaceae</taxon>
        <taxon>Rhodovulum</taxon>
    </lineage>
</organism>
<sequence>MTQTRAIIFETPGGPEVLKLVTREVGAPGPGELRIRHHACGLNYIDIYQRSGVYPMPLPQVPGMEGAGVVEAVGEGVTHLAVGDRVAYAAAPPGAYCDVRVMHAAQVCRLPDSIDFRTAAAMMLQGLTVQYLFHRTVPLKSGDTVLFHAAAGGVGLIACQWARAMGIRLIGTAGTDEKCALARAHGAAETINYEREDFVSRVRDLTEGRGVDVVMDSIGAATFDRSLDCLRPVGMMISFGNASGKVPPFDLSILGAKGSLQLTRPTLFTHIARHEDCQAMAAQLFGMVETGKVAIRIGQEFALADVAEAHRRMEARATTGSTILLP</sequence>
<dbReference type="InterPro" id="IPR002364">
    <property type="entry name" value="Quin_OxRdtase/zeta-crystal_CS"/>
</dbReference>
<reference evidence="4 5" key="1">
    <citation type="submission" date="2019-11" db="EMBL/GenBank/DDBJ databases">
        <title>Draft Whole-Genome sequence of the marine photosynthetic bacterium Rhodovulum strictum DSM 11289.</title>
        <authorList>
            <person name="Kyndt J.A."/>
            <person name="Meyer T.E."/>
        </authorList>
    </citation>
    <scope>NUCLEOTIDE SEQUENCE [LARGE SCALE GENOMIC DNA]</scope>
    <source>
        <strain evidence="4 5">DSM 11289</strain>
    </source>
</reference>
<dbReference type="EMBL" id="WJPO01000007">
    <property type="protein sequence ID" value="MRH20619.1"/>
    <property type="molecule type" value="Genomic_DNA"/>
</dbReference>
<evidence type="ECO:0000259" key="3">
    <source>
        <dbReference type="SMART" id="SM00829"/>
    </source>
</evidence>
<dbReference type="InterPro" id="IPR020843">
    <property type="entry name" value="ER"/>
</dbReference>
<dbReference type="SUPFAM" id="SSF50129">
    <property type="entry name" value="GroES-like"/>
    <property type="match status" value="1"/>
</dbReference>
<dbReference type="InterPro" id="IPR011032">
    <property type="entry name" value="GroES-like_sf"/>
</dbReference>
<dbReference type="InterPro" id="IPR013154">
    <property type="entry name" value="ADH-like_N"/>
</dbReference>
<keyword evidence="5" id="KW-1185">Reference proteome</keyword>
<dbReference type="GO" id="GO:0003960">
    <property type="term" value="F:quinone reductase (NADPH) activity"/>
    <property type="evidence" value="ECO:0007669"/>
    <property type="project" value="UniProtKB-EC"/>
</dbReference>
<dbReference type="NCBIfam" id="NF008024">
    <property type="entry name" value="PRK10754.1"/>
    <property type="match status" value="1"/>
</dbReference>
<comment type="caution">
    <text evidence="4">The sequence shown here is derived from an EMBL/GenBank/DDBJ whole genome shotgun (WGS) entry which is preliminary data.</text>
</comment>
<proteinExistence type="predicted"/>
<dbReference type="FunFam" id="3.40.50.720:FF:000053">
    <property type="entry name" value="Quinone oxidoreductase 1"/>
    <property type="match status" value="1"/>
</dbReference>
<dbReference type="Gene3D" id="3.40.50.720">
    <property type="entry name" value="NAD(P)-binding Rossmann-like Domain"/>
    <property type="match status" value="1"/>
</dbReference>
<dbReference type="InterPro" id="IPR047618">
    <property type="entry name" value="QOR-like"/>
</dbReference>
<dbReference type="CDD" id="cd05286">
    <property type="entry name" value="QOR2"/>
    <property type="match status" value="1"/>
</dbReference>
<dbReference type="RefSeq" id="WP_153747932.1">
    <property type="nucleotide sequence ID" value="NZ_BAAADI010000049.1"/>
</dbReference>
<dbReference type="Pfam" id="PF00107">
    <property type="entry name" value="ADH_zinc_N"/>
    <property type="match status" value="1"/>
</dbReference>
<dbReference type="GO" id="GO:0005829">
    <property type="term" value="C:cytosol"/>
    <property type="evidence" value="ECO:0007669"/>
    <property type="project" value="TreeGrafter"/>
</dbReference>
<dbReference type="GO" id="GO:0070402">
    <property type="term" value="F:NADPH binding"/>
    <property type="evidence" value="ECO:0007669"/>
    <property type="project" value="TreeGrafter"/>
</dbReference>
<evidence type="ECO:0000313" key="4">
    <source>
        <dbReference type="EMBL" id="MRH20619.1"/>
    </source>
</evidence>
<dbReference type="Pfam" id="PF08240">
    <property type="entry name" value="ADH_N"/>
    <property type="match status" value="1"/>
</dbReference>
<dbReference type="Proteomes" id="UP000466730">
    <property type="component" value="Unassembled WGS sequence"/>
</dbReference>
<dbReference type="InterPro" id="IPR013149">
    <property type="entry name" value="ADH-like_C"/>
</dbReference>
<dbReference type="Gene3D" id="3.90.180.10">
    <property type="entry name" value="Medium-chain alcohol dehydrogenases, catalytic domain"/>
    <property type="match status" value="1"/>
</dbReference>
<dbReference type="InterPro" id="IPR036291">
    <property type="entry name" value="NAD(P)-bd_dom_sf"/>
</dbReference>
<accession>A0A844BDC1</accession>
<keyword evidence="2 4" id="KW-0560">Oxidoreductase</keyword>
<feature type="domain" description="Enoyl reductase (ER)" evidence="3">
    <location>
        <begin position="13"/>
        <end position="324"/>
    </location>
</feature>
<evidence type="ECO:0000256" key="1">
    <source>
        <dbReference type="ARBA" id="ARBA00022857"/>
    </source>
</evidence>
<dbReference type="PANTHER" id="PTHR48106:SF13">
    <property type="entry name" value="QUINONE OXIDOREDUCTASE-RELATED"/>
    <property type="match status" value="1"/>
</dbReference>
<keyword evidence="1" id="KW-0521">NADP</keyword>
<dbReference type="PANTHER" id="PTHR48106">
    <property type="entry name" value="QUINONE OXIDOREDUCTASE PIG3-RELATED"/>
    <property type="match status" value="1"/>
</dbReference>
<dbReference type="SUPFAM" id="SSF51735">
    <property type="entry name" value="NAD(P)-binding Rossmann-fold domains"/>
    <property type="match status" value="1"/>
</dbReference>